<dbReference type="RefSeq" id="WP_152948302.1">
    <property type="nucleotide sequence ID" value="NZ_WHYR01000072.1"/>
</dbReference>
<gene>
    <name evidence="1" type="ORF">GFC01_16605</name>
</gene>
<accession>A0A6N7IUQ3</accession>
<dbReference type="EMBL" id="WHYR01000072">
    <property type="protein sequence ID" value="MQL53846.1"/>
    <property type="molecule type" value="Genomic_DNA"/>
</dbReference>
<comment type="caution">
    <text evidence="1">The sequence shown here is derived from an EMBL/GenBank/DDBJ whole genome shotgun (WGS) entry which is preliminary data.</text>
</comment>
<sequence length="77" mass="8445">MTGFSNPFIVVNWLDSCPAGLTGIPALKTLVSSGGETPAACCLWVLTTNYNFVILIISHGMREFKHKLSFRGKIFLL</sequence>
<evidence type="ECO:0000313" key="2">
    <source>
        <dbReference type="Proteomes" id="UP000441717"/>
    </source>
</evidence>
<name>A0A6N7IUQ3_9FIRM</name>
<organism evidence="1 2">
    <name type="scientific">Desulfofundulus thermobenzoicus</name>
    <dbReference type="NCBI Taxonomy" id="29376"/>
    <lineage>
        <taxon>Bacteria</taxon>
        <taxon>Bacillati</taxon>
        <taxon>Bacillota</taxon>
        <taxon>Clostridia</taxon>
        <taxon>Eubacteriales</taxon>
        <taxon>Peptococcaceae</taxon>
        <taxon>Desulfofundulus</taxon>
    </lineage>
</organism>
<reference evidence="1 2" key="1">
    <citation type="submission" date="2019-10" db="EMBL/GenBank/DDBJ databases">
        <title>Comparative genomics of sulfur disproportionating microorganisms.</title>
        <authorList>
            <person name="Ward L.M."/>
            <person name="Bertran E."/>
            <person name="Johnston D."/>
        </authorList>
    </citation>
    <scope>NUCLEOTIDE SEQUENCE [LARGE SCALE GENOMIC DNA]</scope>
    <source>
        <strain evidence="1 2">DSM 14055</strain>
    </source>
</reference>
<keyword evidence="2" id="KW-1185">Reference proteome</keyword>
<protein>
    <submittedName>
        <fullName evidence="1">Uncharacterized protein</fullName>
    </submittedName>
</protein>
<proteinExistence type="predicted"/>
<dbReference type="AlphaFoldDB" id="A0A6N7IUQ3"/>
<evidence type="ECO:0000313" key="1">
    <source>
        <dbReference type="EMBL" id="MQL53846.1"/>
    </source>
</evidence>
<dbReference type="Proteomes" id="UP000441717">
    <property type="component" value="Unassembled WGS sequence"/>
</dbReference>